<reference evidence="5" key="2">
    <citation type="submission" date="2020-05" db="UniProtKB">
        <authorList>
            <consortium name="EnsemblMetazoa"/>
        </authorList>
    </citation>
    <scope>IDENTIFICATION</scope>
    <source>
        <strain evidence="5">WRAIR2</strain>
    </source>
</reference>
<keyword evidence="2" id="KW-1015">Disulfide bond</keyword>
<evidence type="ECO:0000313" key="6">
    <source>
        <dbReference type="Proteomes" id="UP000075884"/>
    </source>
</evidence>
<sequence length="150" mass="16433">MNTALTVVVIVTIVALSLPTTLALRYTVHNTKVQFFEAWTQCINNGGYLASSETAYEQAAIVSAIQKSGAPSSEGWWLSGTDEGMEGSWIWLSRNVPVAIVGGYTNWASTEPNNVGGAENCLITGIDSSFKWYDKPCDNTYYYVCEYYSA</sequence>
<dbReference type="PROSITE" id="PS50041">
    <property type="entry name" value="C_TYPE_LECTIN_2"/>
    <property type="match status" value="1"/>
</dbReference>
<protein>
    <submittedName>
        <fullName evidence="5">C-type lectin domain-containing protein</fullName>
    </submittedName>
</protein>
<feature type="chain" id="PRO_5008130571" evidence="3">
    <location>
        <begin position="24"/>
        <end position="150"/>
    </location>
</feature>
<dbReference type="InterPro" id="IPR001304">
    <property type="entry name" value="C-type_lectin-like"/>
</dbReference>
<feature type="domain" description="C-type lectin" evidence="4">
    <location>
        <begin position="26"/>
        <end position="146"/>
    </location>
</feature>
<dbReference type="Pfam" id="PF00059">
    <property type="entry name" value="Lectin_C"/>
    <property type="match status" value="1"/>
</dbReference>
<keyword evidence="1" id="KW-0430">Lectin</keyword>
<dbReference type="Gene3D" id="3.10.100.10">
    <property type="entry name" value="Mannose-Binding Protein A, subunit A"/>
    <property type="match status" value="1"/>
</dbReference>
<name>A0A182NYC7_9DIPT</name>
<dbReference type="STRING" id="7168.A0A182NYC7"/>
<dbReference type="InterPro" id="IPR018378">
    <property type="entry name" value="C-type_lectin_CS"/>
</dbReference>
<dbReference type="PROSITE" id="PS00615">
    <property type="entry name" value="C_TYPE_LECTIN_1"/>
    <property type="match status" value="1"/>
</dbReference>
<reference evidence="6" key="1">
    <citation type="submission" date="2013-03" db="EMBL/GenBank/DDBJ databases">
        <title>The Genome Sequence of Anopheles dirus WRAIR2.</title>
        <authorList>
            <consortium name="The Broad Institute Genomics Platform"/>
            <person name="Neafsey D.E."/>
            <person name="Walton C."/>
            <person name="Walker B."/>
            <person name="Young S.K."/>
            <person name="Zeng Q."/>
            <person name="Gargeya S."/>
            <person name="Fitzgerald M."/>
            <person name="Haas B."/>
            <person name="Abouelleil A."/>
            <person name="Allen A.W."/>
            <person name="Alvarado L."/>
            <person name="Arachchi H.M."/>
            <person name="Berlin A.M."/>
            <person name="Chapman S.B."/>
            <person name="Gainer-Dewar J."/>
            <person name="Goldberg J."/>
            <person name="Griggs A."/>
            <person name="Gujja S."/>
            <person name="Hansen M."/>
            <person name="Howarth C."/>
            <person name="Imamovic A."/>
            <person name="Ireland A."/>
            <person name="Larimer J."/>
            <person name="McCowan C."/>
            <person name="Murphy C."/>
            <person name="Pearson M."/>
            <person name="Poon T.W."/>
            <person name="Priest M."/>
            <person name="Roberts A."/>
            <person name="Saif S."/>
            <person name="Shea T."/>
            <person name="Sisk P."/>
            <person name="Sykes S."/>
            <person name="Wortman J."/>
            <person name="Nusbaum C."/>
            <person name="Birren B."/>
        </authorList>
    </citation>
    <scope>NUCLEOTIDE SEQUENCE [LARGE SCALE GENOMIC DNA]</scope>
    <source>
        <strain evidence="6">WRAIR2</strain>
    </source>
</reference>
<keyword evidence="6" id="KW-1185">Reference proteome</keyword>
<evidence type="ECO:0000256" key="1">
    <source>
        <dbReference type="ARBA" id="ARBA00022734"/>
    </source>
</evidence>
<dbReference type="SMART" id="SM00034">
    <property type="entry name" value="CLECT"/>
    <property type="match status" value="1"/>
</dbReference>
<dbReference type="PANTHER" id="PTHR22799">
    <property type="entry name" value="TETRANECTIN-RELATED"/>
    <property type="match status" value="1"/>
</dbReference>
<dbReference type="InterPro" id="IPR016187">
    <property type="entry name" value="CTDL_fold"/>
</dbReference>
<dbReference type="AlphaFoldDB" id="A0A182NYC7"/>
<dbReference type="PANTHER" id="PTHR22799:SF6">
    <property type="entry name" value="C-TYPE LECTIN DOMAIN FAMILY 4 MEMBER M-LIKE"/>
    <property type="match status" value="1"/>
</dbReference>
<evidence type="ECO:0000256" key="3">
    <source>
        <dbReference type="SAM" id="SignalP"/>
    </source>
</evidence>
<keyword evidence="3" id="KW-0732">Signal</keyword>
<feature type="signal peptide" evidence="3">
    <location>
        <begin position="1"/>
        <end position="23"/>
    </location>
</feature>
<dbReference type="VEuPathDB" id="VectorBase:ADIR014827"/>
<dbReference type="InterPro" id="IPR051663">
    <property type="entry name" value="CLec_Tetranectin-domain"/>
</dbReference>
<evidence type="ECO:0000313" key="5">
    <source>
        <dbReference type="EnsemblMetazoa" id="ADIR014827-PA"/>
    </source>
</evidence>
<evidence type="ECO:0000259" key="4">
    <source>
        <dbReference type="PROSITE" id="PS50041"/>
    </source>
</evidence>
<dbReference type="EnsemblMetazoa" id="ADIR014827-RA">
    <property type="protein sequence ID" value="ADIR014827-PA"/>
    <property type="gene ID" value="ADIR014827"/>
</dbReference>
<dbReference type="GO" id="GO:0005615">
    <property type="term" value="C:extracellular space"/>
    <property type="evidence" value="ECO:0007669"/>
    <property type="project" value="TreeGrafter"/>
</dbReference>
<dbReference type="InterPro" id="IPR016186">
    <property type="entry name" value="C-type_lectin-like/link_sf"/>
</dbReference>
<dbReference type="SUPFAM" id="SSF56436">
    <property type="entry name" value="C-type lectin-like"/>
    <property type="match status" value="1"/>
</dbReference>
<proteinExistence type="predicted"/>
<evidence type="ECO:0000256" key="2">
    <source>
        <dbReference type="ARBA" id="ARBA00023157"/>
    </source>
</evidence>
<dbReference type="CDD" id="cd00037">
    <property type="entry name" value="CLECT"/>
    <property type="match status" value="1"/>
</dbReference>
<organism evidence="5 6">
    <name type="scientific">Anopheles dirus</name>
    <dbReference type="NCBI Taxonomy" id="7168"/>
    <lineage>
        <taxon>Eukaryota</taxon>
        <taxon>Metazoa</taxon>
        <taxon>Ecdysozoa</taxon>
        <taxon>Arthropoda</taxon>
        <taxon>Hexapoda</taxon>
        <taxon>Insecta</taxon>
        <taxon>Pterygota</taxon>
        <taxon>Neoptera</taxon>
        <taxon>Endopterygota</taxon>
        <taxon>Diptera</taxon>
        <taxon>Nematocera</taxon>
        <taxon>Culicoidea</taxon>
        <taxon>Culicidae</taxon>
        <taxon>Anophelinae</taxon>
        <taxon>Anopheles</taxon>
    </lineage>
</organism>
<dbReference type="Proteomes" id="UP000075884">
    <property type="component" value="Unassembled WGS sequence"/>
</dbReference>
<accession>A0A182NYC7</accession>
<dbReference type="GO" id="GO:0030246">
    <property type="term" value="F:carbohydrate binding"/>
    <property type="evidence" value="ECO:0007669"/>
    <property type="project" value="UniProtKB-KW"/>
</dbReference>